<comment type="similarity">
    <text evidence="4">Belongs to the RING-box family.</text>
</comment>
<dbReference type="Pfam" id="PF12678">
    <property type="entry name" value="zf-rbx1"/>
    <property type="match status" value="1"/>
</dbReference>
<evidence type="ECO:0000256" key="5">
    <source>
        <dbReference type="ARBA" id="ARBA00022490"/>
    </source>
</evidence>
<evidence type="ECO:0000256" key="8">
    <source>
        <dbReference type="ARBA" id="ARBA00022786"/>
    </source>
</evidence>
<evidence type="ECO:0000256" key="4">
    <source>
        <dbReference type="ARBA" id="ARBA00009273"/>
    </source>
</evidence>
<comment type="pathway">
    <text evidence="3">Protein modification; protein ubiquitination.</text>
</comment>
<dbReference type="InterPro" id="IPR001841">
    <property type="entry name" value="Znf_RING"/>
</dbReference>
<keyword evidence="10" id="KW-0539">Nucleus</keyword>
<keyword evidence="14" id="KW-1185">Reference proteome</keyword>
<evidence type="ECO:0000256" key="1">
    <source>
        <dbReference type="ARBA" id="ARBA00004123"/>
    </source>
</evidence>
<keyword evidence="7 11" id="KW-0863">Zinc-finger</keyword>
<evidence type="ECO:0000259" key="12">
    <source>
        <dbReference type="PROSITE" id="PS50089"/>
    </source>
</evidence>
<comment type="caution">
    <text evidence="13">The sequence shown here is derived from an EMBL/GenBank/DDBJ whole genome shotgun (WGS) entry which is preliminary data.</text>
</comment>
<evidence type="ECO:0000256" key="6">
    <source>
        <dbReference type="ARBA" id="ARBA00022723"/>
    </source>
</evidence>
<dbReference type="GO" id="GO:0005737">
    <property type="term" value="C:cytoplasm"/>
    <property type="evidence" value="ECO:0007669"/>
    <property type="project" value="UniProtKB-SubCell"/>
</dbReference>
<dbReference type="InterPro" id="IPR051031">
    <property type="entry name" value="RING-box_E3_Ubiquitin_Ligase"/>
</dbReference>
<evidence type="ECO:0000256" key="7">
    <source>
        <dbReference type="ARBA" id="ARBA00022771"/>
    </source>
</evidence>
<dbReference type="SUPFAM" id="SSF57850">
    <property type="entry name" value="RING/U-box"/>
    <property type="match status" value="1"/>
</dbReference>
<keyword evidence="8" id="KW-0833">Ubl conjugation pathway</keyword>
<evidence type="ECO:0000256" key="9">
    <source>
        <dbReference type="ARBA" id="ARBA00022833"/>
    </source>
</evidence>
<sequence>MSDTDISEWQLMSREFVQNSKYLTLQDSHRSTLMLWALNNDFDQAIIIIILDKNACLRCQGENKQDDCVVIWGECNHSFHNCCMSLWVKQNNRCPLCQQEWSVQRVGK</sequence>
<dbReference type="PANTHER" id="PTHR11210">
    <property type="entry name" value="RING BOX"/>
    <property type="match status" value="1"/>
</dbReference>
<protein>
    <recommendedName>
        <fullName evidence="12">RING-type domain-containing protein</fullName>
    </recommendedName>
</protein>
<dbReference type="InterPro" id="IPR024766">
    <property type="entry name" value="Znf_RING_H2"/>
</dbReference>
<evidence type="ECO:0000256" key="11">
    <source>
        <dbReference type="PROSITE-ProRule" id="PRU00175"/>
    </source>
</evidence>
<feature type="domain" description="RING-type" evidence="12">
    <location>
        <begin position="56"/>
        <end position="98"/>
    </location>
</feature>
<comment type="subcellular location">
    <subcellularLocation>
        <location evidence="2">Cytoplasm</location>
    </subcellularLocation>
    <subcellularLocation>
        <location evidence="1">Nucleus</location>
    </subcellularLocation>
</comment>
<evidence type="ECO:0000256" key="3">
    <source>
        <dbReference type="ARBA" id="ARBA00004906"/>
    </source>
</evidence>
<dbReference type="AlphaFoldDB" id="A0AAV2QPM1"/>
<dbReference type="GO" id="GO:0005634">
    <property type="term" value="C:nucleus"/>
    <property type="evidence" value="ECO:0007669"/>
    <property type="project" value="UniProtKB-SubCell"/>
</dbReference>
<dbReference type="InterPro" id="IPR013083">
    <property type="entry name" value="Znf_RING/FYVE/PHD"/>
</dbReference>
<organism evidence="13 14">
    <name type="scientific">Meganyctiphanes norvegica</name>
    <name type="common">Northern krill</name>
    <name type="synonym">Thysanopoda norvegica</name>
    <dbReference type="NCBI Taxonomy" id="48144"/>
    <lineage>
        <taxon>Eukaryota</taxon>
        <taxon>Metazoa</taxon>
        <taxon>Ecdysozoa</taxon>
        <taxon>Arthropoda</taxon>
        <taxon>Crustacea</taxon>
        <taxon>Multicrustacea</taxon>
        <taxon>Malacostraca</taxon>
        <taxon>Eumalacostraca</taxon>
        <taxon>Eucarida</taxon>
        <taxon>Euphausiacea</taxon>
        <taxon>Euphausiidae</taxon>
        <taxon>Meganyctiphanes</taxon>
    </lineage>
</organism>
<accession>A0AAV2QPM1</accession>
<dbReference type="Proteomes" id="UP001497623">
    <property type="component" value="Unassembled WGS sequence"/>
</dbReference>
<reference evidence="13 14" key="1">
    <citation type="submission" date="2024-05" db="EMBL/GenBank/DDBJ databases">
        <authorList>
            <person name="Wallberg A."/>
        </authorList>
    </citation>
    <scope>NUCLEOTIDE SEQUENCE [LARGE SCALE GENOMIC DNA]</scope>
</reference>
<dbReference type="Gene3D" id="3.30.40.10">
    <property type="entry name" value="Zinc/RING finger domain, C3HC4 (zinc finger)"/>
    <property type="match status" value="1"/>
</dbReference>
<evidence type="ECO:0000313" key="13">
    <source>
        <dbReference type="EMBL" id="CAL4096266.1"/>
    </source>
</evidence>
<evidence type="ECO:0000256" key="2">
    <source>
        <dbReference type="ARBA" id="ARBA00004496"/>
    </source>
</evidence>
<dbReference type="PROSITE" id="PS50089">
    <property type="entry name" value="ZF_RING_2"/>
    <property type="match status" value="1"/>
</dbReference>
<gene>
    <name evidence="13" type="ORF">MNOR_LOCUS15650</name>
</gene>
<keyword evidence="9" id="KW-0862">Zinc</keyword>
<dbReference type="GO" id="GO:0008270">
    <property type="term" value="F:zinc ion binding"/>
    <property type="evidence" value="ECO:0007669"/>
    <property type="project" value="UniProtKB-KW"/>
</dbReference>
<proteinExistence type="inferred from homology"/>
<dbReference type="EMBL" id="CAXKWB010009876">
    <property type="protein sequence ID" value="CAL4096266.1"/>
    <property type="molecule type" value="Genomic_DNA"/>
</dbReference>
<name>A0AAV2QPM1_MEGNR</name>
<keyword evidence="6" id="KW-0479">Metal-binding</keyword>
<dbReference type="GO" id="GO:0031461">
    <property type="term" value="C:cullin-RING ubiquitin ligase complex"/>
    <property type="evidence" value="ECO:0007669"/>
    <property type="project" value="UniProtKB-ARBA"/>
</dbReference>
<feature type="non-terminal residue" evidence="13">
    <location>
        <position position="108"/>
    </location>
</feature>
<evidence type="ECO:0000313" key="14">
    <source>
        <dbReference type="Proteomes" id="UP001497623"/>
    </source>
</evidence>
<evidence type="ECO:0000256" key="10">
    <source>
        <dbReference type="ARBA" id="ARBA00023242"/>
    </source>
</evidence>
<keyword evidence="5" id="KW-0963">Cytoplasm</keyword>